<dbReference type="SUPFAM" id="SSF57701">
    <property type="entry name" value="Zn2/Cys6 DNA-binding domain"/>
    <property type="match status" value="1"/>
</dbReference>
<feature type="compositionally biased region" description="Pro residues" evidence="2">
    <location>
        <begin position="82"/>
        <end position="92"/>
    </location>
</feature>
<dbReference type="PANTHER" id="PTHR47657">
    <property type="entry name" value="STEROL REGULATORY ELEMENT-BINDING PROTEIN ECM22"/>
    <property type="match status" value="1"/>
</dbReference>
<dbReference type="Pfam" id="PF11951">
    <property type="entry name" value="Fungal_trans_2"/>
    <property type="match status" value="1"/>
</dbReference>
<feature type="region of interest" description="Disordered" evidence="2">
    <location>
        <begin position="1"/>
        <end position="21"/>
    </location>
</feature>
<evidence type="ECO:0000259" key="3">
    <source>
        <dbReference type="PROSITE" id="PS50048"/>
    </source>
</evidence>
<dbReference type="InterPro" id="IPR001138">
    <property type="entry name" value="Zn2Cys6_DnaBD"/>
</dbReference>
<evidence type="ECO:0000313" key="4">
    <source>
        <dbReference type="EMBL" id="KAF2146368.1"/>
    </source>
</evidence>
<dbReference type="CDD" id="cd00067">
    <property type="entry name" value="GAL4"/>
    <property type="match status" value="1"/>
</dbReference>
<reference evidence="4" key="1">
    <citation type="journal article" date="2020" name="Stud. Mycol.">
        <title>101 Dothideomycetes genomes: a test case for predicting lifestyles and emergence of pathogens.</title>
        <authorList>
            <person name="Haridas S."/>
            <person name="Albert R."/>
            <person name="Binder M."/>
            <person name="Bloem J."/>
            <person name="Labutti K."/>
            <person name="Salamov A."/>
            <person name="Andreopoulos B."/>
            <person name="Baker S."/>
            <person name="Barry K."/>
            <person name="Bills G."/>
            <person name="Bluhm B."/>
            <person name="Cannon C."/>
            <person name="Castanera R."/>
            <person name="Culley D."/>
            <person name="Daum C."/>
            <person name="Ezra D."/>
            <person name="Gonzalez J."/>
            <person name="Henrissat B."/>
            <person name="Kuo A."/>
            <person name="Liang C."/>
            <person name="Lipzen A."/>
            <person name="Lutzoni F."/>
            <person name="Magnuson J."/>
            <person name="Mondo S."/>
            <person name="Nolan M."/>
            <person name="Ohm R."/>
            <person name="Pangilinan J."/>
            <person name="Park H.-J."/>
            <person name="Ramirez L."/>
            <person name="Alfaro M."/>
            <person name="Sun H."/>
            <person name="Tritt A."/>
            <person name="Yoshinaga Y."/>
            <person name="Zwiers L.-H."/>
            <person name="Turgeon B."/>
            <person name="Goodwin S."/>
            <person name="Spatafora J."/>
            <person name="Crous P."/>
            <person name="Grigoriev I."/>
        </authorList>
    </citation>
    <scope>NUCLEOTIDE SEQUENCE</scope>
    <source>
        <strain evidence="4">CBS 121167</strain>
    </source>
</reference>
<name>A0A6A6BRG0_9PEZI</name>
<sequence length="396" mass="44278">MQSSSAAARIASRRSHRKSRSGCANCKRRRIKCDEKKPACTNCIRHSIRCDFLQGTASSSAPSTTPGASQSQTTPTTLITPPTIPPSLSSPPSPTLNIADLELLHNYCTSTAQTMSPLPALRSLYRINVPEIGFAFPFVMHGILAMSAIHLSHFKPARADYYRAQAFAHHDLGLREASALLQTNITEQNCHALYIFTIFMCIFTLGKGPKPGEFLLFSDKGIAEWLVLFRGIRSIIEMAPDSIKNGPLGPMFSSAVRRLQMQHGADLPENENITHLRAFIHDTTPAPLRPTYLTALNDLSRSLAWVTSSPAPAYESQSTFRWLYCVDNEFVALLQQRKPEALAIFAHFCVLLKQLDSAWWMRGWMCHLIAGIYYALDEEFRALIRWPMEEIGWLPA</sequence>
<feature type="compositionally biased region" description="Basic residues" evidence="2">
    <location>
        <begin position="11"/>
        <end position="21"/>
    </location>
</feature>
<organism evidence="4 5">
    <name type="scientific">Aplosporella prunicola CBS 121167</name>
    <dbReference type="NCBI Taxonomy" id="1176127"/>
    <lineage>
        <taxon>Eukaryota</taxon>
        <taxon>Fungi</taxon>
        <taxon>Dikarya</taxon>
        <taxon>Ascomycota</taxon>
        <taxon>Pezizomycotina</taxon>
        <taxon>Dothideomycetes</taxon>
        <taxon>Dothideomycetes incertae sedis</taxon>
        <taxon>Botryosphaeriales</taxon>
        <taxon>Aplosporellaceae</taxon>
        <taxon>Aplosporella</taxon>
    </lineage>
</organism>
<dbReference type="RefSeq" id="XP_033402077.1">
    <property type="nucleotide sequence ID" value="XM_033545565.1"/>
</dbReference>
<dbReference type="SMART" id="SM00066">
    <property type="entry name" value="GAL4"/>
    <property type="match status" value="1"/>
</dbReference>
<dbReference type="InterPro" id="IPR036864">
    <property type="entry name" value="Zn2-C6_fun-type_DNA-bd_sf"/>
</dbReference>
<dbReference type="PROSITE" id="PS50048">
    <property type="entry name" value="ZN2_CY6_FUNGAL_2"/>
    <property type="match status" value="1"/>
</dbReference>
<feature type="region of interest" description="Disordered" evidence="2">
    <location>
        <begin position="59"/>
        <end position="92"/>
    </location>
</feature>
<gene>
    <name evidence="4" type="ORF">K452DRAFT_348907</name>
</gene>
<dbReference type="EMBL" id="ML995476">
    <property type="protein sequence ID" value="KAF2146368.1"/>
    <property type="molecule type" value="Genomic_DNA"/>
</dbReference>
<evidence type="ECO:0000256" key="2">
    <source>
        <dbReference type="SAM" id="MobiDB-lite"/>
    </source>
</evidence>
<feature type="compositionally biased region" description="Low complexity" evidence="2">
    <location>
        <begin position="59"/>
        <end position="81"/>
    </location>
</feature>
<dbReference type="InterPro" id="IPR052400">
    <property type="entry name" value="Zn2-C6_fungal_TF"/>
</dbReference>
<dbReference type="OrthoDB" id="416217at2759"/>
<dbReference type="Pfam" id="PF00172">
    <property type="entry name" value="Zn_clus"/>
    <property type="match status" value="1"/>
</dbReference>
<keyword evidence="1" id="KW-0539">Nucleus</keyword>
<evidence type="ECO:0000256" key="1">
    <source>
        <dbReference type="ARBA" id="ARBA00023242"/>
    </source>
</evidence>
<dbReference type="GO" id="GO:0008270">
    <property type="term" value="F:zinc ion binding"/>
    <property type="evidence" value="ECO:0007669"/>
    <property type="project" value="InterPro"/>
</dbReference>
<proteinExistence type="predicted"/>
<evidence type="ECO:0000313" key="5">
    <source>
        <dbReference type="Proteomes" id="UP000799438"/>
    </source>
</evidence>
<feature type="domain" description="Zn(2)-C6 fungal-type" evidence="3">
    <location>
        <begin position="22"/>
        <end position="52"/>
    </location>
</feature>
<dbReference type="GO" id="GO:0000981">
    <property type="term" value="F:DNA-binding transcription factor activity, RNA polymerase II-specific"/>
    <property type="evidence" value="ECO:0007669"/>
    <property type="project" value="InterPro"/>
</dbReference>
<dbReference type="PRINTS" id="PR00755">
    <property type="entry name" value="AFLATOXINBRP"/>
</dbReference>
<dbReference type="AlphaFoldDB" id="A0A6A6BRG0"/>
<protein>
    <recommendedName>
        <fullName evidence="3">Zn(2)-C6 fungal-type domain-containing protein</fullName>
    </recommendedName>
</protein>
<dbReference type="InterPro" id="IPR021858">
    <property type="entry name" value="Fun_TF"/>
</dbReference>
<dbReference type="PANTHER" id="PTHR47657:SF7">
    <property type="entry name" value="STEROL REGULATORY ELEMENT-BINDING PROTEIN ECM22"/>
    <property type="match status" value="1"/>
</dbReference>
<feature type="compositionally biased region" description="Low complexity" evidence="2">
    <location>
        <begin position="1"/>
        <end position="10"/>
    </location>
</feature>
<accession>A0A6A6BRG0</accession>
<dbReference type="Gene3D" id="4.10.240.10">
    <property type="entry name" value="Zn(2)-C6 fungal-type DNA-binding domain"/>
    <property type="match status" value="1"/>
</dbReference>
<dbReference type="GeneID" id="54303073"/>
<keyword evidence="5" id="KW-1185">Reference proteome</keyword>
<dbReference type="PROSITE" id="PS00463">
    <property type="entry name" value="ZN2_CY6_FUNGAL_1"/>
    <property type="match status" value="1"/>
</dbReference>
<dbReference type="Proteomes" id="UP000799438">
    <property type="component" value="Unassembled WGS sequence"/>
</dbReference>